<dbReference type="EMBL" id="JAAMPC010000004">
    <property type="protein sequence ID" value="KAG2313959.1"/>
    <property type="molecule type" value="Genomic_DNA"/>
</dbReference>
<dbReference type="InterPro" id="IPR017451">
    <property type="entry name" value="F-box-assoc_interact_dom"/>
</dbReference>
<comment type="caution">
    <text evidence="2">The sequence shown here is derived from an EMBL/GenBank/DDBJ whole genome shotgun (WGS) entry which is preliminary data.</text>
</comment>
<gene>
    <name evidence="2" type="ORF">Bca52824_017081</name>
</gene>
<dbReference type="Proteomes" id="UP000886595">
    <property type="component" value="Unassembled WGS sequence"/>
</dbReference>
<name>A0A8X8AV05_BRACI</name>
<dbReference type="Pfam" id="PF07734">
    <property type="entry name" value="FBA_1"/>
    <property type="match status" value="1"/>
</dbReference>
<feature type="domain" description="F-box associated beta-propeller type 1" evidence="1">
    <location>
        <begin position="27"/>
        <end position="199"/>
    </location>
</feature>
<organism evidence="2 3">
    <name type="scientific">Brassica carinata</name>
    <name type="common">Ethiopian mustard</name>
    <name type="synonym">Abyssinian cabbage</name>
    <dbReference type="NCBI Taxonomy" id="52824"/>
    <lineage>
        <taxon>Eukaryota</taxon>
        <taxon>Viridiplantae</taxon>
        <taxon>Streptophyta</taxon>
        <taxon>Embryophyta</taxon>
        <taxon>Tracheophyta</taxon>
        <taxon>Spermatophyta</taxon>
        <taxon>Magnoliopsida</taxon>
        <taxon>eudicotyledons</taxon>
        <taxon>Gunneridae</taxon>
        <taxon>Pentapetalae</taxon>
        <taxon>rosids</taxon>
        <taxon>malvids</taxon>
        <taxon>Brassicales</taxon>
        <taxon>Brassicaceae</taxon>
        <taxon>Brassiceae</taxon>
        <taxon>Brassica</taxon>
    </lineage>
</organism>
<proteinExistence type="predicted"/>
<dbReference type="OrthoDB" id="1867629at2759"/>
<protein>
    <recommendedName>
        <fullName evidence="1">F-box associated beta-propeller type 1 domain-containing protein</fullName>
    </recommendedName>
</protein>
<evidence type="ECO:0000313" key="3">
    <source>
        <dbReference type="Proteomes" id="UP000886595"/>
    </source>
</evidence>
<dbReference type="AlphaFoldDB" id="A0A8X8AV05"/>
<keyword evidence="3" id="KW-1185">Reference proteome</keyword>
<dbReference type="InterPro" id="IPR006527">
    <property type="entry name" value="F-box-assoc_dom_typ1"/>
</dbReference>
<dbReference type="NCBIfam" id="TIGR01640">
    <property type="entry name" value="F_box_assoc_1"/>
    <property type="match status" value="1"/>
</dbReference>
<accession>A0A8X8AV05</accession>
<evidence type="ECO:0000259" key="1">
    <source>
        <dbReference type="Pfam" id="PF07734"/>
    </source>
</evidence>
<reference evidence="2 3" key="1">
    <citation type="submission" date="2020-02" db="EMBL/GenBank/DDBJ databases">
        <authorList>
            <person name="Ma Q."/>
            <person name="Huang Y."/>
            <person name="Song X."/>
            <person name="Pei D."/>
        </authorList>
    </citation>
    <scope>NUCLEOTIDE SEQUENCE [LARGE SCALE GENOMIC DNA]</scope>
    <source>
        <strain evidence="2">Sxm20200214</strain>
        <tissue evidence="2">Leaf</tissue>
    </source>
</reference>
<evidence type="ECO:0000313" key="2">
    <source>
        <dbReference type="EMBL" id="KAG2313959.1"/>
    </source>
</evidence>
<sequence length="212" mass="24064">MLLSNHEVYSIAGDLHEIYDSDVEEPTIEFTGYSNSTSSGCRSYKILRCSYYRNDKSITVAESEIYELSSDSWRAIDPLTLDHTLFSGCVSLKGNSYCFAGNETSFFMVKFDFTAERFVRLPLPFKRNYSKDTVLLSVVRDAKLAVSHAVYLSDLMTIWITNKIDDDTEAKEDLSWSTDFVLEVASPKLYLECGKFLVGRGERSGSVLWQVL</sequence>